<evidence type="ECO:0000313" key="4">
    <source>
        <dbReference type="Proteomes" id="UP000321464"/>
    </source>
</evidence>
<feature type="domain" description="Amidohydrolase 3" evidence="2">
    <location>
        <begin position="73"/>
        <end position="571"/>
    </location>
</feature>
<dbReference type="GO" id="GO:0016810">
    <property type="term" value="F:hydrolase activity, acting on carbon-nitrogen (but not peptide) bonds"/>
    <property type="evidence" value="ECO:0007669"/>
    <property type="project" value="InterPro"/>
</dbReference>
<dbReference type="AlphaFoldDB" id="A0A512AH03"/>
<dbReference type="InterPro" id="IPR013108">
    <property type="entry name" value="Amidohydro_3"/>
</dbReference>
<gene>
    <name evidence="3" type="ORF">NSE01_08210</name>
</gene>
<dbReference type="OrthoDB" id="9811399at2"/>
<dbReference type="Proteomes" id="UP000321464">
    <property type="component" value="Unassembled WGS sequence"/>
</dbReference>
<sequence>MRKITVSAFALALVATAAQAKGPAPADTVLRGGAILTVDAKDRVVEAMAIRGGRIVALGSDKAIRGYIGKRTKVIDLAGRTATPGMIDAHAHALEGGIDEVANLQLGEASSVADFLARVKARAAELPPGAWLTGSGWNESRIAEHRPPSLAELDAVSGGHPVALGNTTGHYTLVNSAVLKLAGVTAQTPDPAGGRYDKDASGALTGVIYDSAQDVLDKLVPPVDAATRAKGLTHVIEGALSEGLTGFKDPRTGRLQWDVYAAAAKQAPLNVHVCTLTFAQTDMTAARAAVDDYHQRKKELAGLKGRNLDVCGVKIFLDGSGAGRTAWVYQPFETDASHANPGTGFPMMGADVYRQMVDLFTREGMPIGTHAIGDRAIDTVVDAYADALKKFPKQGLRHSLIHANLPTDHAIDVMADLQKKYDAGYPEAQAEFLWFLGDALAAGWGPQRSVKMMPYATYVKRGILYSDGSDYPVTPYAPRYGLWSSVAREPDGDRFGKAPFGTAEAVDIHTAMKSHTIWAARQLFLEKQTGSLEVGKLADVAIWDRNPYAVPTASLKDMRCMMTLFGGKVVFVRK</sequence>
<keyword evidence="1" id="KW-0732">Signal</keyword>
<dbReference type="SUPFAM" id="SSF51338">
    <property type="entry name" value="Composite domain of metallo-dependent hydrolases"/>
    <property type="match status" value="1"/>
</dbReference>
<dbReference type="InterPro" id="IPR032466">
    <property type="entry name" value="Metal_Hydrolase"/>
</dbReference>
<accession>A0A512AH03</accession>
<protein>
    <submittedName>
        <fullName evidence="3">Amidohydrolase</fullName>
    </submittedName>
</protein>
<dbReference type="PANTHER" id="PTHR22642:SF2">
    <property type="entry name" value="PROTEIN LONG AFTER FAR-RED 3"/>
    <property type="match status" value="1"/>
</dbReference>
<dbReference type="InterPro" id="IPR011059">
    <property type="entry name" value="Metal-dep_hydrolase_composite"/>
</dbReference>
<keyword evidence="4" id="KW-1185">Reference proteome</keyword>
<proteinExistence type="predicted"/>
<reference evidence="3 4" key="1">
    <citation type="submission" date="2019-07" db="EMBL/GenBank/DDBJ databases">
        <title>Whole genome shotgun sequence of Novosphingobium sediminis NBRC 106119.</title>
        <authorList>
            <person name="Hosoyama A."/>
            <person name="Uohara A."/>
            <person name="Ohji S."/>
            <person name="Ichikawa N."/>
        </authorList>
    </citation>
    <scope>NUCLEOTIDE SEQUENCE [LARGE SCALE GENOMIC DNA]</scope>
    <source>
        <strain evidence="3 4">NBRC 106119</strain>
    </source>
</reference>
<dbReference type="InterPro" id="IPR033932">
    <property type="entry name" value="YtcJ-like"/>
</dbReference>
<name>A0A512AH03_9SPHN</name>
<evidence type="ECO:0000256" key="1">
    <source>
        <dbReference type="SAM" id="SignalP"/>
    </source>
</evidence>
<comment type="caution">
    <text evidence="3">The sequence shown here is derived from an EMBL/GenBank/DDBJ whole genome shotgun (WGS) entry which is preliminary data.</text>
</comment>
<organism evidence="3 4">
    <name type="scientific">Novosphingobium sediminis</name>
    <dbReference type="NCBI Taxonomy" id="707214"/>
    <lineage>
        <taxon>Bacteria</taxon>
        <taxon>Pseudomonadati</taxon>
        <taxon>Pseudomonadota</taxon>
        <taxon>Alphaproteobacteria</taxon>
        <taxon>Sphingomonadales</taxon>
        <taxon>Sphingomonadaceae</taxon>
        <taxon>Novosphingobium</taxon>
    </lineage>
</organism>
<dbReference type="Gene3D" id="2.30.40.10">
    <property type="entry name" value="Urease, subunit C, domain 1"/>
    <property type="match status" value="1"/>
</dbReference>
<evidence type="ECO:0000259" key="2">
    <source>
        <dbReference type="Pfam" id="PF07969"/>
    </source>
</evidence>
<dbReference type="SUPFAM" id="SSF51556">
    <property type="entry name" value="Metallo-dependent hydrolases"/>
    <property type="match status" value="1"/>
</dbReference>
<evidence type="ECO:0000313" key="3">
    <source>
        <dbReference type="EMBL" id="GEN98988.1"/>
    </source>
</evidence>
<dbReference type="Gene3D" id="3.10.310.70">
    <property type="match status" value="1"/>
</dbReference>
<feature type="chain" id="PRO_5022057781" evidence="1">
    <location>
        <begin position="21"/>
        <end position="574"/>
    </location>
</feature>
<feature type="signal peptide" evidence="1">
    <location>
        <begin position="1"/>
        <end position="20"/>
    </location>
</feature>
<dbReference type="CDD" id="cd01300">
    <property type="entry name" value="YtcJ_like"/>
    <property type="match status" value="1"/>
</dbReference>
<dbReference type="PANTHER" id="PTHR22642">
    <property type="entry name" value="IMIDAZOLONEPROPIONASE"/>
    <property type="match status" value="1"/>
</dbReference>
<keyword evidence="3" id="KW-0378">Hydrolase</keyword>
<dbReference type="RefSeq" id="WP_147158345.1">
    <property type="nucleotide sequence ID" value="NZ_BJYR01000005.1"/>
</dbReference>
<dbReference type="Gene3D" id="3.20.20.140">
    <property type="entry name" value="Metal-dependent hydrolases"/>
    <property type="match status" value="1"/>
</dbReference>
<dbReference type="Pfam" id="PF07969">
    <property type="entry name" value="Amidohydro_3"/>
    <property type="match status" value="1"/>
</dbReference>
<dbReference type="EMBL" id="BJYR01000005">
    <property type="protein sequence ID" value="GEN98988.1"/>
    <property type="molecule type" value="Genomic_DNA"/>
</dbReference>